<keyword evidence="4 6" id="KW-0067">ATP-binding</keyword>
<evidence type="ECO:0000259" key="7">
    <source>
        <dbReference type="Pfam" id="PF02463"/>
    </source>
</evidence>
<feature type="domain" description="RecF/RecN/SMC N-terminal" evidence="7">
    <location>
        <begin position="3"/>
        <end position="342"/>
    </location>
</feature>
<proteinExistence type="inferred from homology"/>
<reference evidence="8 9" key="1">
    <citation type="submission" date="2015-11" db="EMBL/GenBank/DDBJ databases">
        <title>Genomic analysis of 38 Legionella species identifies large and diverse effector repertoires.</title>
        <authorList>
            <person name="Burstein D."/>
            <person name="Amaro F."/>
            <person name="Zusman T."/>
            <person name="Lifshitz Z."/>
            <person name="Cohen O."/>
            <person name="Gilbert J.A."/>
            <person name="Pupko T."/>
            <person name="Shuman H.A."/>
            <person name="Segal G."/>
        </authorList>
    </citation>
    <scope>NUCLEOTIDE SEQUENCE [LARGE SCALE GENOMIC DNA]</scope>
    <source>
        <strain evidence="8 9">Oak Ridge-10</strain>
    </source>
</reference>
<keyword evidence="6" id="KW-0234">DNA repair</keyword>
<dbReference type="EMBL" id="LNYP01000028">
    <property type="protein sequence ID" value="KTD38370.1"/>
    <property type="molecule type" value="Genomic_DNA"/>
</dbReference>
<dbReference type="GO" id="GO:0005524">
    <property type="term" value="F:ATP binding"/>
    <property type="evidence" value="ECO:0007669"/>
    <property type="project" value="UniProtKB-UniRule"/>
</dbReference>
<evidence type="ECO:0000256" key="4">
    <source>
        <dbReference type="ARBA" id="ARBA00022840"/>
    </source>
</evidence>
<accession>A0A0W0X1E8</accession>
<evidence type="ECO:0000256" key="2">
    <source>
        <dbReference type="ARBA" id="ARBA00022705"/>
    </source>
</evidence>
<sequence>MILTELHVHHLRNIRFARLAFHPRMNVFYGANGSGKTSMLEAIYLLGTGHSFRTREISPLIQHEEKALTLFAKTHMDESISMQKSLAGSTIVKLNQQPCRNSSELARFLPCQVFYQDIFYIIDAGPSVRRNIMDWGLFHVKQSYHGVWKEYRRVLKQRNALLKQKANRQQFVPWDKLLVDLSHELDRMRSDYFAQWVEVFQHFLSGLTDISCKIHYEKGWDRRNQGKELQQILTEQFASDCQRQYTQSGAHQADFVFDCSSTIKAKYLLSRGQQKIILTALKLAQAHLLQKPCIYLFDDIFAELDETHLQRLLRCLEKIKGQFLFTVTDKNYVQRLETVGSMMVYSLEQGQIQCVSRETHAY</sequence>
<evidence type="ECO:0000256" key="3">
    <source>
        <dbReference type="ARBA" id="ARBA00022741"/>
    </source>
</evidence>
<dbReference type="PATRIC" id="fig|29423.5.peg.1376"/>
<dbReference type="PANTHER" id="PTHR32182">
    <property type="entry name" value="DNA REPLICATION AND REPAIR PROTEIN RECF"/>
    <property type="match status" value="1"/>
</dbReference>
<dbReference type="HAMAP" id="MF_00365">
    <property type="entry name" value="RecF"/>
    <property type="match status" value="1"/>
</dbReference>
<dbReference type="GO" id="GO:0005737">
    <property type="term" value="C:cytoplasm"/>
    <property type="evidence" value="ECO:0007669"/>
    <property type="project" value="UniProtKB-SubCell"/>
</dbReference>
<dbReference type="Proteomes" id="UP000054858">
    <property type="component" value="Unassembled WGS sequence"/>
</dbReference>
<keyword evidence="6" id="KW-0742">SOS response</keyword>
<evidence type="ECO:0000256" key="6">
    <source>
        <dbReference type="HAMAP-Rule" id="MF_00365"/>
    </source>
</evidence>
<dbReference type="GO" id="GO:0006260">
    <property type="term" value="P:DNA replication"/>
    <property type="evidence" value="ECO:0007669"/>
    <property type="project" value="UniProtKB-UniRule"/>
</dbReference>
<dbReference type="GO" id="GO:0003697">
    <property type="term" value="F:single-stranded DNA binding"/>
    <property type="evidence" value="ECO:0007669"/>
    <property type="project" value="UniProtKB-UniRule"/>
</dbReference>
<keyword evidence="1 6" id="KW-0963">Cytoplasm</keyword>
<evidence type="ECO:0000313" key="8">
    <source>
        <dbReference type="EMBL" id="KTD38370.1"/>
    </source>
</evidence>
<dbReference type="Pfam" id="PF02463">
    <property type="entry name" value="SMC_N"/>
    <property type="match status" value="1"/>
</dbReference>
<comment type="subcellular location">
    <subcellularLocation>
        <location evidence="6">Cytoplasm</location>
    </subcellularLocation>
</comment>
<comment type="function">
    <text evidence="6">The RecF protein is involved in DNA metabolism; it is required for DNA replication and normal SOS inducibility. RecF binds preferentially to single-stranded, linear DNA. It also seems to bind ATP.</text>
</comment>
<evidence type="ECO:0000313" key="9">
    <source>
        <dbReference type="Proteomes" id="UP000054858"/>
    </source>
</evidence>
<protein>
    <recommendedName>
        <fullName evidence="6">DNA replication and repair protein RecF</fullName>
    </recommendedName>
</protein>
<keyword evidence="6" id="KW-0227">DNA damage</keyword>
<comment type="caution">
    <text evidence="8">The sequence shown here is derived from an EMBL/GenBank/DDBJ whole genome shotgun (WGS) entry which is preliminary data.</text>
</comment>
<organism evidence="8 9">
    <name type="scientific">Legionella oakridgensis</name>
    <dbReference type="NCBI Taxonomy" id="29423"/>
    <lineage>
        <taxon>Bacteria</taxon>
        <taxon>Pseudomonadati</taxon>
        <taxon>Pseudomonadota</taxon>
        <taxon>Gammaproteobacteria</taxon>
        <taxon>Legionellales</taxon>
        <taxon>Legionellaceae</taxon>
        <taxon>Legionella</taxon>
    </lineage>
</organism>
<dbReference type="Gene3D" id="3.40.50.300">
    <property type="entry name" value="P-loop containing nucleotide triphosphate hydrolases"/>
    <property type="match status" value="1"/>
</dbReference>
<dbReference type="SUPFAM" id="SSF52540">
    <property type="entry name" value="P-loop containing nucleoside triphosphate hydrolases"/>
    <property type="match status" value="1"/>
</dbReference>
<feature type="binding site" evidence="6">
    <location>
        <begin position="30"/>
        <end position="37"/>
    </location>
    <ligand>
        <name>ATP</name>
        <dbReference type="ChEBI" id="CHEBI:30616"/>
    </ligand>
</feature>
<dbReference type="GO" id="GO:0009432">
    <property type="term" value="P:SOS response"/>
    <property type="evidence" value="ECO:0007669"/>
    <property type="project" value="UniProtKB-UniRule"/>
</dbReference>
<keyword evidence="5 6" id="KW-0238">DNA-binding</keyword>
<keyword evidence="3 6" id="KW-0547">Nucleotide-binding</keyword>
<gene>
    <name evidence="6 8" type="primary">recF</name>
    <name evidence="8" type="ORF">Loak_1315</name>
</gene>
<dbReference type="InterPro" id="IPR042174">
    <property type="entry name" value="RecF_2"/>
</dbReference>
<dbReference type="NCBIfam" id="TIGR00611">
    <property type="entry name" value="recf"/>
    <property type="match status" value="1"/>
</dbReference>
<dbReference type="GO" id="GO:0000731">
    <property type="term" value="P:DNA synthesis involved in DNA repair"/>
    <property type="evidence" value="ECO:0007669"/>
    <property type="project" value="TreeGrafter"/>
</dbReference>
<name>A0A0W0X1E8_9GAMM</name>
<comment type="similarity">
    <text evidence="6">Belongs to the RecF family.</text>
</comment>
<evidence type="ECO:0000256" key="5">
    <source>
        <dbReference type="ARBA" id="ARBA00023125"/>
    </source>
</evidence>
<evidence type="ECO:0000256" key="1">
    <source>
        <dbReference type="ARBA" id="ARBA00022490"/>
    </source>
</evidence>
<dbReference type="GO" id="GO:0006302">
    <property type="term" value="P:double-strand break repair"/>
    <property type="evidence" value="ECO:0007669"/>
    <property type="project" value="TreeGrafter"/>
</dbReference>
<dbReference type="InterPro" id="IPR003395">
    <property type="entry name" value="RecF/RecN/SMC_N"/>
</dbReference>
<dbReference type="InterPro" id="IPR027417">
    <property type="entry name" value="P-loop_NTPase"/>
</dbReference>
<dbReference type="RefSeq" id="WP_025384607.1">
    <property type="nucleotide sequence ID" value="NZ_LCUA01000014.1"/>
</dbReference>
<dbReference type="InterPro" id="IPR001238">
    <property type="entry name" value="DNA-binding_RecF"/>
</dbReference>
<dbReference type="PANTHER" id="PTHR32182:SF0">
    <property type="entry name" value="DNA REPLICATION AND REPAIR PROTEIN RECF"/>
    <property type="match status" value="1"/>
</dbReference>
<keyword evidence="2 6" id="KW-0235">DNA replication</keyword>
<dbReference type="AlphaFoldDB" id="A0A0W0X1E8"/>
<dbReference type="Gene3D" id="1.20.1050.90">
    <property type="entry name" value="RecF/RecN/SMC, N-terminal domain"/>
    <property type="match status" value="1"/>
</dbReference>